<evidence type="ECO:0000256" key="7">
    <source>
        <dbReference type="ARBA" id="ARBA00022884"/>
    </source>
</evidence>
<feature type="binding site" evidence="11">
    <location>
        <position position="33"/>
    </location>
    <ligand>
        <name>ATP</name>
        <dbReference type="ChEBI" id="CHEBI:30616"/>
    </ligand>
</feature>
<keyword evidence="2 11" id="KW-0820">tRNA-binding</keyword>
<dbReference type="AlphaFoldDB" id="A0A8J3EXP5"/>
<feature type="domain" description="tRNA-specific 2-thiouridylase MnmA-like central" evidence="13">
    <location>
        <begin position="215"/>
        <end position="275"/>
    </location>
</feature>
<evidence type="ECO:0000256" key="6">
    <source>
        <dbReference type="ARBA" id="ARBA00022840"/>
    </source>
</evidence>
<comment type="catalytic activity">
    <reaction evidence="9 11">
        <text>S-sulfanyl-L-cysteinyl-[protein] + uridine(34) in tRNA + AH2 + ATP = 2-thiouridine(34) in tRNA + L-cysteinyl-[protein] + A + AMP + diphosphate + H(+)</text>
        <dbReference type="Rhea" id="RHEA:47032"/>
        <dbReference type="Rhea" id="RHEA-COMP:10131"/>
        <dbReference type="Rhea" id="RHEA-COMP:11726"/>
        <dbReference type="Rhea" id="RHEA-COMP:11727"/>
        <dbReference type="Rhea" id="RHEA-COMP:11728"/>
        <dbReference type="ChEBI" id="CHEBI:13193"/>
        <dbReference type="ChEBI" id="CHEBI:15378"/>
        <dbReference type="ChEBI" id="CHEBI:17499"/>
        <dbReference type="ChEBI" id="CHEBI:29950"/>
        <dbReference type="ChEBI" id="CHEBI:30616"/>
        <dbReference type="ChEBI" id="CHEBI:33019"/>
        <dbReference type="ChEBI" id="CHEBI:61963"/>
        <dbReference type="ChEBI" id="CHEBI:65315"/>
        <dbReference type="ChEBI" id="CHEBI:87170"/>
        <dbReference type="ChEBI" id="CHEBI:456215"/>
        <dbReference type="EC" id="2.8.1.13"/>
    </reaction>
</comment>
<dbReference type="Gene3D" id="3.40.50.620">
    <property type="entry name" value="HUPs"/>
    <property type="match status" value="1"/>
</dbReference>
<dbReference type="NCBIfam" id="NF001138">
    <property type="entry name" value="PRK00143.1"/>
    <property type="match status" value="1"/>
</dbReference>
<dbReference type="FunFam" id="2.30.30.280:FF:000001">
    <property type="entry name" value="tRNA-specific 2-thiouridylase MnmA"/>
    <property type="match status" value="1"/>
</dbReference>
<keyword evidence="1 11" id="KW-0963">Cytoplasm</keyword>
<feature type="domain" description="tRNA-specific 2-thiouridylase MnmA-like C-terminal" evidence="12">
    <location>
        <begin position="288"/>
        <end position="358"/>
    </location>
</feature>
<dbReference type="PANTHER" id="PTHR11933:SF5">
    <property type="entry name" value="MITOCHONDRIAL TRNA-SPECIFIC 2-THIOURIDYLASE 1"/>
    <property type="match status" value="1"/>
</dbReference>
<feature type="site" description="Interaction with tRNA" evidence="11">
    <location>
        <position position="127"/>
    </location>
</feature>
<dbReference type="FunFam" id="3.40.50.620:FF:000057">
    <property type="entry name" value="tRNA-specific 2-thiouridylase MnmA"/>
    <property type="match status" value="1"/>
</dbReference>
<keyword evidence="7 11" id="KW-0694">RNA-binding</keyword>
<keyword evidence="8" id="KW-1015">Disulfide bond</keyword>
<feature type="site" description="Interaction with tRNA" evidence="11">
    <location>
        <position position="340"/>
    </location>
</feature>
<keyword evidence="15" id="KW-1185">Reference proteome</keyword>
<evidence type="ECO:0000256" key="8">
    <source>
        <dbReference type="ARBA" id="ARBA00023157"/>
    </source>
</evidence>
<evidence type="ECO:0000259" key="12">
    <source>
        <dbReference type="Pfam" id="PF20258"/>
    </source>
</evidence>
<dbReference type="Gene3D" id="2.40.30.10">
    <property type="entry name" value="Translation factors"/>
    <property type="match status" value="1"/>
</dbReference>
<dbReference type="InterPro" id="IPR014729">
    <property type="entry name" value="Rossmann-like_a/b/a_fold"/>
</dbReference>
<dbReference type="InterPro" id="IPR004506">
    <property type="entry name" value="MnmA-like"/>
</dbReference>
<dbReference type="InterPro" id="IPR046885">
    <property type="entry name" value="MnmA-like_C"/>
</dbReference>
<dbReference type="Proteomes" id="UP000650511">
    <property type="component" value="Unassembled WGS sequence"/>
</dbReference>
<protein>
    <recommendedName>
        <fullName evidence="11">tRNA-specific 2-thiouridylase MnmA</fullName>
        <ecNumber evidence="11">2.8.1.13</ecNumber>
    </recommendedName>
</protein>
<dbReference type="EC" id="2.8.1.13" evidence="11"/>
<dbReference type="Pfam" id="PF20258">
    <property type="entry name" value="tRNA_Me_trans_C"/>
    <property type="match status" value="1"/>
</dbReference>
<feature type="active site" description="Cysteine persulfide intermediate" evidence="11">
    <location>
        <position position="205"/>
    </location>
</feature>
<evidence type="ECO:0000256" key="3">
    <source>
        <dbReference type="ARBA" id="ARBA00022679"/>
    </source>
</evidence>
<name>A0A8J3EXP5_9ACTN</name>
<evidence type="ECO:0000256" key="9">
    <source>
        <dbReference type="ARBA" id="ARBA00051542"/>
    </source>
</evidence>
<dbReference type="Pfam" id="PF20259">
    <property type="entry name" value="tRNA_Me_trans_M"/>
    <property type="match status" value="1"/>
</dbReference>
<evidence type="ECO:0000259" key="13">
    <source>
        <dbReference type="Pfam" id="PF20259"/>
    </source>
</evidence>
<reference evidence="14" key="2">
    <citation type="submission" date="2020-09" db="EMBL/GenBank/DDBJ databases">
        <authorList>
            <person name="Sun Q."/>
            <person name="Zhou Y."/>
        </authorList>
    </citation>
    <scope>NUCLEOTIDE SEQUENCE</scope>
    <source>
        <strain evidence="14">CGMCC 1.14988</strain>
    </source>
</reference>
<dbReference type="HAMAP" id="MF_00144">
    <property type="entry name" value="tRNA_thiouridyl_MnmA"/>
    <property type="match status" value="1"/>
</dbReference>
<dbReference type="GO" id="GO:0002143">
    <property type="term" value="P:tRNA wobble position uridine thiolation"/>
    <property type="evidence" value="ECO:0007669"/>
    <property type="project" value="TreeGrafter"/>
</dbReference>
<keyword evidence="5 11" id="KW-0547">Nucleotide-binding</keyword>
<dbReference type="NCBIfam" id="TIGR00420">
    <property type="entry name" value="trmU"/>
    <property type="match status" value="1"/>
</dbReference>
<feature type="binding site" evidence="11">
    <location>
        <position position="126"/>
    </location>
    <ligand>
        <name>ATP</name>
        <dbReference type="ChEBI" id="CHEBI:30616"/>
    </ligand>
</feature>
<dbReference type="Gene3D" id="2.30.30.280">
    <property type="entry name" value="Adenine nucleotide alpha hydrolases-like domains"/>
    <property type="match status" value="1"/>
</dbReference>
<organism evidence="14 15">
    <name type="scientific">Egicoccus halophilus</name>
    <dbReference type="NCBI Taxonomy" id="1670830"/>
    <lineage>
        <taxon>Bacteria</taxon>
        <taxon>Bacillati</taxon>
        <taxon>Actinomycetota</taxon>
        <taxon>Nitriliruptoria</taxon>
        <taxon>Egicoccales</taxon>
        <taxon>Egicoccaceae</taxon>
        <taxon>Egicoccus</taxon>
    </lineage>
</organism>
<dbReference type="EMBL" id="BMHA01000006">
    <property type="protein sequence ID" value="GGI06164.1"/>
    <property type="molecule type" value="Genomic_DNA"/>
</dbReference>
<dbReference type="SUPFAM" id="SSF52402">
    <property type="entry name" value="Adenine nucleotide alpha hydrolases-like"/>
    <property type="match status" value="1"/>
</dbReference>
<dbReference type="InterPro" id="IPR046884">
    <property type="entry name" value="MnmA-like_central"/>
</dbReference>
<comment type="function">
    <text evidence="10 11">Catalyzes the 2-thiolation of uridine at the wobble position (U34) of tRNA, leading to the formation of s(2)U34.</text>
</comment>
<dbReference type="CDD" id="cd01998">
    <property type="entry name" value="MnmA_TRMU-like"/>
    <property type="match status" value="1"/>
</dbReference>
<dbReference type="GO" id="GO:0005737">
    <property type="term" value="C:cytoplasm"/>
    <property type="evidence" value="ECO:0007669"/>
    <property type="project" value="UniProtKB-SubCell"/>
</dbReference>
<keyword evidence="3 11" id="KW-0808">Transferase</keyword>
<keyword evidence="6 11" id="KW-0067">ATP-binding</keyword>
<dbReference type="PANTHER" id="PTHR11933">
    <property type="entry name" value="TRNA 5-METHYLAMINOMETHYL-2-THIOURIDYLATE -METHYLTRANSFERASE"/>
    <property type="match status" value="1"/>
</dbReference>
<evidence type="ECO:0000256" key="11">
    <source>
        <dbReference type="HAMAP-Rule" id="MF_00144"/>
    </source>
</evidence>
<comment type="subcellular location">
    <subcellularLocation>
        <location evidence="11">Cytoplasm</location>
    </subcellularLocation>
</comment>
<evidence type="ECO:0000256" key="5">
    <source>
        <dbReference type="ARBA" id="ARBA00022741"/>
    </source>
</evidence>
<evidence type="ECO:0000313" key="15">
    <source>
        <dbReference type="Proteomes" id="UP000650511"/>
    </source>
</evidence>
<evidence type="ECO:0000256" key="1">
    <source>
        <dbReference type="ARBA" id="ARBA00022490"/>
    </source>
</evidence>
<proteinExistence type="inferred from homology"/>
<sequence length="370" mass="39701">MAQVLVAMSGGVDSAVAAAMLVEQGHDVTGVHLKLADVALEDQVPGHGCCTLDDAQDARRAAQVLGVPFYVWDLAELFRTEVQDPFAQAYAAGVTPNPCVTCNERVKYAGLLDRALAMGFDALATGHHARLRRHGEVVRAPGPDTRLHRAVDRRKDQSYVLYVATPGQLDRTLLPVGEVAKDEVRTLAQSYGLRVADKRDSYDVCFIPDGDTAGYLAERLPSRPGPVVDLDGRTLGEHAGVWRYTVGQRRGLNLGTHERRFVVDVDAADDTVVVGPRDALACRWAELDAPTWTTGAPPHGRVRVQVRAHGATVPGRVEVGDAGRVRLELDEPVHGLAIGQAAVVYDAGDVMCLGGGRVARADRPAGLPVR</sequence>
<dbReference type="RefSeq" id="WP_188584400.1">
    <property type="nucleotide sequence ID" value="NZ_BMHA01000006.1"/>
</dbReference>
<gene>
    <name evidence="11 14" type="primary">mnmA</name>
    <name evidence="14" type="ORF">GCM10011354_17720</name>
</gene>
<comment type="caution">
    <text evidence="11">Lacks conserved residue(s) required for the propagation of feature annotation.</text>
</comment>
<dbReference type="GO" id="GO:0103016">
    <property type="term" value="F:tRNA-uridine 2-sulfurtransferase activity"/>
    <property type="evidence" value="ECO:0007669"/>
    <property type="project" value="UniProtKB-EC"/>
</dbReference>
<feature type="binding site" evidence="11">
    <location>
        <begin position="7"/>
        <end position="14"/>
    </location>
    <ligand>
        <name>ATP</name>
        <dbReference type="ChEBI" id="CHEBI:30616"/>
    </ligand>
</feature>
<evidence type="ECO:0000256" key="2">
    <source>
        <dbReference type="ARBA" id="ARBA00022555"/>
    </source>
</evidence>
<dbReference type="GO" id="GO:0000049">
    <property type="term" value="F:tRNA binding"/>
    <property type="evidence" value="ECO:0007669"/>
    <property type="project" value="UniProtKB-KW"/>
</dbReference>
<dbReference type="InterPro" id="IPR023382">
    <property type="entry name" value="MnmA-like_central_sf"/>
</dbReference>
<dbReference type="Pfam" id="PF03054">
    <property type="entry name" value="tRNA_Me_trans"/>
    <property type="match status" value="1"/>
</dbReference>
<comment type="similarity">
    <text evidence="11">Belongs to the MnmA/TRMU family.</text>
</comment>
<evidence type="ECO:0000256" key="10">
    <source>
        <dbReference type="ARBA" id="ARBA00056575"/>
    </source>
</evidence>
<keyword evidence="4 11" id="KW-0819">tRNA processing</keyword>
<feature type="active site" description="Nucleophile" evidence="11">
    <location>
        <position position="102"/>
    </location>
</feature>
<evidence type="ECO:0000256" key="4">
    <source>
        <dbReference type="ARBA" id="ARBA00022694"/>
    </source>
</evidence>
<feature type="region of interest" description="Interaction with tRNA" evidence="11">
    <location>
        <begin position="155"/>
        <end position="157"/>
    </location>
</feature>
<comment type="caution">
    <text evidence="14">The sequence shown here is derived from an EMBL/GenBank/DDBJ whole genome shotgun (WGS) entry which is preliminary data.</text>
</comment>
<reference evidence="14" key="1">
    <citation type="journal article" date="2014" name="Int. J. Syst. Evol. Microbiol.">
        <title>Complete genome sequence of Corynebacterium casei LMG S-19264T (=DSM 44701T), isolated from a smear-ripened cheese.</title>
        <authorList>
            <consortium name="US DOE Joint Genome Institute (JGI-PGF)"/>
            <person name="Walter F."/>
            <person name="Albersmeier A."/>
            <person name="Kalinowski J."/>
            <person name="Ruckert C."/>
        </authorList>
    </citation>
    <scope>NUCLEOTIDE SEQUENCE</scope>
    <source>
        <strain evidence="14">CGMCC 1.14988</strain>
    </source>
</reference>
<dbReference type="GO" id="GO:0005524">
    <property type="term" value="F:ATP binding"/>
    <property type="evidence" value="ECO:0007669"/>
    <property type="project" value="UniProtKB-KW"/>
</dbReference>
<accession>A0A8J3EXP5</accession>
<evidence type="ECO:0000313" key="14">
    <source>
        <dbReference type="EMBL" id="GGI06164.1"/>
    </source>
</evidence>